<accession>A0ABU0ZUT8</accession>
<keyword evidence="4" id="KW-1185">Reference proteome</keyword>
<reference evidence="3 4" key="1">
    <citation type="submission" date="2023-08" db="EMBL/GenBank/DDBJ databases">
        <title>Phytohabitans sansha sp. nov., isolated from marine sediment.</title>
        <authorList>
            <person name="Zhao Y."/>
            <person name="Yi K."/>
        </authorList>
    </citation>
    <scope>NUCLEOTIDE SEQUENCE [LARGE SCALE GENOMIC DNA]</scope>
    <source>
        <strain evidence="3 4">ZYX-F-186</strain>
    </source>
</reference>
<comment type="caution">
    <text evidence="3">The sequence shown here is derived from an EMBL/GenBank/DDBJ whole genome shotgun (WGS) entry which is preliminary data.</text>
</comment>
<evidence type="ECO:0008006" key="5">
    <source>
        <dbReference type="Google" id="ProtNLM"/>
    </source>
</evidence>
<dbReference type="Proteomes" id="UP001230908">
    <property type="component" value="Unassembled WGS sequence"/>
</dbReference>
<evidence type="ECO:0000313" key="3">
    <source>
        <dbReference type="EMBL" id="MDQ7910804.1"/>
    </source>
</evidence>
<keyword evidence="2" id="KW-0812">Transmembrane</keyword>
<proteinExistence type="predicted"/>
<dbReference type="RefSeq" id="WP_308718045.1">
    <property type="nucleotide sequence ID" value="NZ_JAVHUY010000062.1"/>
</dbReference>
<name>A0ABU0ZUT8_9ACTN</name>
<keyword evidence="2" id="KW-1133">Transmembrane helix</keyword>
<protein>
    <recommendedName>
        <fullName evidence="5">DUF2637 domain-containing protein</fullName>
    </recommendedName>
</protein>
<feature type="transmembrane region" description="Helical" evidence="2">
    <location>
        <begin position="68"/>
        <end position="89"/>
    </location>
</feature>
<evidence type="ECO:0000256" key="2">
    <source>
        <dbReference type="SAM" id="Phobius"/>
    </source>
</evidence>
<dbReference type="EMBL" id="JAVHUY010000062">
    <property type="protein sequence ID" value="MDQ7910804.1"/>
    <property type="molecule type" value="Genomic_DNA"/>
</dbReference>
<evidence type="ECO:0000256" key="1">
    <source>
        <dbReference type="SAM" id="MobiDB-lite"/>
    </source>
</evidence>
<feature type="region of interest" description="Disordered" evidence="1">
    <location>
        <begin position="321"/>
        <end position="406"/>
    </location>
</feature>
<evidence type="ECO:0000313" key="4">
    <source>
        <dbReference type="Proteomes" id="UP001230908"/>
    </source>
</evidence>
<keyword evidence="2" id="KW-0472">Membrane</keyword>
<feature type="transmembrane region" description="Helical" evidence="2">
    <location>
        <begin position="36"/>
        <end position="56"/>
    </location>
</feature>
<sequence length="406" mass="43595">MSDTRTALRLFYVVVFGVALVGSGQAATGWLNWWAPFAFLAVGAVEFGGAVLSMHADRRRQLGERAMWSRLLSAAVAVGAVLVNLLGHWEEPGQAAFFAGMSALGYSVWLIDSAARRRDALRAAGKLPPTPPVYGLVHWLRHPWLTRRARHLALVDPTLGLYGSLAAAEAAVRTERRQRALSKVLHAKIRQATGPAAADIAVTVYDLDEVAARLAESADYDGLTAIIAAEVTPTAVTAVRQLDEPQLALTAEAEVSSPGRQQVDDTETVLPAGPFPAPEPAGTAVEPLPVYQTTAIEPVQDGIGDLPEEDRRFLANSIKALHAPMAESPAKPKPTRRAKKDAPKKPGRPSNEAAIVRAFTRNPNTDVTRLAKRLGVSARTVQRYRPKPVEPVATTPNGRHEDSVSA</sequence>
<gene>
    <name evidence="3" type="ORF">RB614_40565</name>
</gene>
<organism evidence="3 4">
    <name type="scientific">Phytohabitans maris</name>
    <dbReference type="NCBI Taxonomy" id="3071409"/>
    <lineage>
        <taxon>Bacteria</taxon>
        <taxon>Bacillati</taxon>
        <taxon>Actinomycetota</taxon>
        <taxon>Actinomycetes</taxon>
        <taxon>Micromonosporales</taxon>
        <taxon>Micromonosporaceae</taxon>
    </lineage>
</organism>